<evidence type="ECO:0000313" key="2">
    <source>
        <dbReference type="Proteomes" id="UP000460298"/>
    </source>
</evidence>
<gene>
    <name evidence="1" type="ORF">F9K24_15090</name>
</gene>
<protein>
    <submittedName>
        <fullName evidence="1">Uncharacterized protein</fullName>
    </submittedName>
</protein>
<dbReference type="Proteomes" id="UP000460298">
    <property type="component" value="Unassembled WGS sequence"/>
</dbReference>
<proteinExistence type="predicted"/>
<dbReference type="AlphaFoldDB" id="A0A833LY11"/>
<comment type="caution">
    <text evidence="1">The sequence shown here is derived from an EMBL/GenBank/DDBJ whole genome shotgun (WGS) entry which is preliminary data.</text>
</comment>
<evidence type="ECO:0000313" key="1">
    <source>
        <dbReference type="EMBL" id="KAB2931017.1"/>
    </source>
</evidence>
<organism evidence="1 2">
    <name type="scientific">Leptonema illini</name>
    <dbReference type="NCBI Taxonomy" id="183"/>
    <lineage>
        <taxon>Bacteria</taxon>
        <taxon>Pseudomonadati</taxon>
        <taxon>Spirochaetota</taxon>
        <taxon>Spirochaetia</taxon>
        <taxon>Leptospirales</taxon>
        <taxon>Leptospiraceae</taxon>
        <taxon>Leptonema</taxon>
    </lineage>
</organism>
<reference evidence="1 2" key="1">
    <citation type="submission" date="2019-10" db="EMBL/GenBank/DDBJ databases">
        <title>Extracellular Electron Transfer in a Candidatus Methanoperedens spp. Enrichment Culture.</title>
        <authorList>
            <person name="Berger S."/>
            <person name="Rangel Shaw D."/>
            <person name="Berben T."/>
            <person name="In 'T Zandt M."/>
            <person name="Frank J."/>
            <person name="Reimann J."/>
            <person name="Jetten M.S.M."/>
            <person name="Welte C.U."/>
        </authorList>
    </citation>
    <scope>NUCLEOTIDE SEQUENCE [LARGE SCALE GENOMIC DNA]</scope>
    <source>
        <strain evidence="1">SB12</strain>
    </source>
</reference>
<accession>A0A833LY11</accession>
<sequence>MSVTIQHGVTELDGLIRQHRGRPIPEPGQQICTETIRLYADELKASLGIKGPVFLAGHQPIFYHPGILAKDYLVQALVRRHGGTAVSLILDTDQEAIDFAWPGAGRHSIVLSDVSRIVAGQRLNSNRKVQLLRSIDQALIDLSATFTPAAAQRARPYLFHLHRAVNQTDDIVTITNSVREFHASRNGWKIAFLKASDLIKTRAFRFFASEVCRRPDEFRNVFNFALAEYRRKHDIKNHAQPFPDLKESELPFWYSLHGNRRPLVDSDIREAGLFDAGRDAPAFTALFEQGHVLPRAITLSLFMRLFVCDLFVHGTGGGRYDRITEKVIERFFNCHAAPITVATATLRLEARADFALQSRSREALHEEERRLLFDPVRFLPDECALHAEREVLIHMRRHLSGPDGHLLYESPLPDLQRVRPAFAAHMQRLALRLKNPAMNPPALLHREFVALRRRAAPYLKRRRKLLELEVEREKRSAENLRLFTDRTLPFFFYDLAEIEEAVRPYGDATPP</sequence>
<dbReference type="EMBL" id="WBUI01000016">
    <property type="protein sequence ID" value="KAB2931017.1"/>
    <property type="molecule type" value="Genomic_DNA"/>
</dbReference>
<name>A0A833LY11_9LEPT</name>